<dbReference type="Proteomes" id="UP000184330">
    <property type="component" value="Unassembled WGS sequence"/>
</dbReference>
<feature type="compositionally biased region" description="Polar residues" evidence="1">
    <location>
        <begin position="47"/>
        <end position="56"/>
    </location>
</feature>
<evidence type="ECO:0000256" key="1">
    <source>
        <dbReference type="SAM" id="MobiDB-lite"/>
    </source>
</evidence>
<keyword evidence="3" id="KW-1185">Reference proteome</keyword>
<gene>
    <name evidence="2" type="ORF">PAC_01335</name>
</gene>
<proteinExistence type="predicted"/>
<dbReference type="InterPro" id="IPR021858">
    <property type="entry name" value="Fun_TF"/>
</dbReference>
<accession>A0A1L7WFD8</accession>
<dbReference type="InterPro" id="IPR053178">
    <property type="entry name" value="Osmoadaptation_assoc"/>
</dbReference>
<dbReference type="AlphaFoldDB" id="A0A1L7WFD8"/>
<dbReference type="OrthoDB" id="4491390at2759"/>
<dbReference type="Pfam" id="PF11951">
    <property type="entry name" value="Fungal_trans_2"/>
    <property type="match status" value="1"/>
</dbReference>
<evidence type="ECO:0000313" key="2">
    <source>
        <dbReference type="EMBL" id="CZR51459.1"/>
    </source>
</evidence>
<dbReference type="PANTHER" id="PTHR38111:SF9">
    <property type="entry name" value="ZN(2)-C6 FUNGAL-TYPE DOMAIN-CONTAINING PROTEIN"/>
    <property type="match status" value="1"/>
</dbReference>
<protein>
    <submittedName>
        <fullName evidence="2">Uncharacterized protein</fullName>
    </submittedName>
</protein>
<name>A0A1L7WFD8_9HELO</name>
<organism evidence="2 3">
    <name type="scientific">Phialocephala subalpina</name>
    <dbReference type="NCBI Taxonomy" id="576137"/>
    <lineage>
        <taxon>Eukaryota</taxon>
        <taxon>Fungi</taxon>
        <taxon>Dikarya</taxon>
        <taxon>Ascomycota</taxon>
        <taxon>Pezizomycotina</taxon>
        <taxon>Leotiomycetes</taxon>
        <taxon>Helotiales</taxon>
        <taxon>Mollisiaceae</taxon>
        <taxon>Phialocephala</taxon>
        <taxon>Phialocephala fortinii species complex</taxon>
    </lineage>
</organism>
<evidence type="ECO:0000313" key="3">
    <source>
        <dbReference type="Proteomes" id="UP000184330"/>
    </source>
</evidence>
<dbReference type="PANTHER" id="PTHR38111">
    <property type="entry name" value="ZN(2)-C6 FUNGAL-TYPE DOMAIN-CONTAINING PROTEIN-RELATED"/>
    <property type="match status" value="1"/>
</dbReference>
<sequence length="180" mass="19504">MTRPIVKAVDVLPTADRKKQLGAKETASLQQGKAALESRHEKRGNQFPRSPNSDSVNRMQLFSTFAGLYLPEAAQGPTIPGQSPASWVHTLPDLTMTNSAYTMSVAALCVGHVGTCNHDPVLIMESRQLYGSALGELRKTISRRKMVAPEATLASIIMLSTYELFSGPSDGSDGWETDKI</sequence>
<dbReference type="EMBL" id="FJOG01000002">
    <property type="protein sequence ID" value="CZR51459.1"/>
    <property type="molecule type" value="Genomic_DNA"/>
</dbReference>
<dbReference type="STRING" id="576137.A0A1L7WFD8"/>
<feature type="region of interest" description="Disordered" evidence="1">
    <location>
        <begin position="21"/>
        <end position="56"/>
    </location>
</feature>
<reference evidence="2 3" key="1">
    <citation type="submission" date="2016-03" db="EMBL/GenBank/DDBJ databases">
        <authorList>
            <person name="Ploux O."/>
        </authorList>
    </citation>
    <scope>NUCLEOTIDE SEQUENCE [LARGE SCALE GENOMIC DNA]</scope>
    <source>
        <strain evidence="2 3">UAMH 11012</strain>
    </source>
</reference>